<dbReference type="SMART" id="SM00345">
    <property type="entry name" value="HTH_GNTR"/>
    <property type="match status" value="1"/>
</dbReference>
<feature type="domain" description="HTH gntR-type" evidence="4">
    <location>
        <begin position="1"/>
        <end position="62"/>
    </location>
</feature>
<keyword evidence="1" id="KW-0805">Transcription regulation</keyword>
<sequence>MYQTLLTQILSPKLSPGERLTIDAMSRSLGVSQTPIREALHRLDNEGLVVRTHMSGYRVAEPMTRDEFEELIDMRLVLEPAIARRAAERDDPDALADLRDLNAKMVVPAAEGQGSGYAVFARLDAGLHDRIAQAAGNRVMRSALTRLHTHVQLFRLNYTVQITSLAIEEHSAVLDSIGARDPDGAADAMRAHILASAERFRAGYPEDV</sequence>
<accession>A0ABW2Q6Q9</accession>
<protein>
    <submittedName>
        <fullName evidence="5">GntR family transcriptional regulator</fullName>
    </submittedName>
</protein>
<dbReference type="RefSeq" id="WP_382392311.1">
    <property type="nucleotide sequence ID" value="NZ_JBHTCQ010000001.1"/>
</dbReference>
<organism evidence="5 6">
    <name type="scientific">Georgenia alba</name>
    <dbReference type="NCBI Taxonomy" id="2233858"/>
    <lineage>
        <taxon>Bacteria</taxon>
        <taxon>Bacillati</taxon>
        <taxon>Actinomycetota</taxon>
        <taxon>Actinomycetes</taxon>
        <taxon>Micrococcales</taxon>
        <taxon>Bogoriellaceae</taxon>
        <taxon>Georgenia</taxon>
    </lineage>
</organism>
<dbReference type="PROSITE" id="PS50949">
    <property type="entry name" value="HTH_GNTR"/>
    <property type="match status" value="1"/>
</dbReference>
<dbReference type="InterPro" id="IPR036390">
    <property type="entry name" value="WH_DNA-bd_sf"/>
</dbReference>
<dbReference type="InterPro" id="IPR000524">
    <property type="entry name" value="Tscrpt_reg_HTH_GntR"/>
</dbReference>
<reference evidence="6" key="1">
    <citation type="journal article" date="2019" name="Int. J. Syst. Evol. Microbiol.">
        <title>The Global Catalogue of Microorganisms (GCM) 10K type strain sequencing project: providing services to taxonomists for standard genome sequencing and annotation.</title>
        <authorList>
            <consortium name="The Broad Institute Genomics Platform"/>
            <consortium name="The Broad Institute Genome Sequencing Center for Infectious Disease"/>
            <person name="Wu L."/>
            <person name="Ma J."/>
        </authorList>
    </citation>
    <scope>NUCLEOTIDE SEQUENCE [LARGE SCALE GENOMIC DNA]</scope>
    <source>
        <strain evidence="6">JCM 1490</strain>
    </source>
</reference>
<comment type="caution">
    <text evidence="5">The sequence shown here is derived from an EMBL/GenBank/DDBJ whole genome shotgun (WGS) entry which is preliminary data.</text>
</comment>
<evidence type="ECO:0000259" key="4">
    <source>
        <dbReference type="PROSITE" id="PS50949"/>
    </source>
</evidence>
<dbReference type="CDD" id="cd07377">
    <property type="entry name" value="WHTH_GntR"/>
    <property type="match status" value="1"/>
</dbReference>
<dbReference type="Gene3D" id="1.20.120.530">
    <property type="entry name" value="GntR ligand-binding domain-like"/>
    <property type="match status" value="1"/>
</dbReference>
<evidence type="ECO:0000313" key="5">
    <source>
        <dbReference type="EMBL" id="MFC7404684.1"/>
    </source>
</evidence>
<dbReference type="SUPFAM" id="SSF48008">
    <property type="entry name" value="GntR ligand-binding domain-like"/>
    <property type="match status" value="1"/>
</dbReference>
<dbReference type="EMBL" id="JBHTCQ010000001">
    <property type="protein sequence ID" value="MFC7404684.1"/>
    <property type="molecule type" value="Genomic_DNA"/>
</dbReference>
<keyword evidence="2" id="KW-0238">DNA-binding</keyword>
<dbReference type="SUPFAM" id="SSF46785">
    <property type="entry name" value="Winged helix' DNA-binding domain"/>
    <property type="match status" value="1"/>
</dbReference>
<name>A0ABW2Q6Q9_9MICO</name>
<gene>
    <name evidence="5" type="ORF">ACFQQL_06145</name>
</gene>
<evidence type="ECO:0000313" key="6">
    <source>
        <dbReference type="Proteomes" id="UP001596455"/>
    </source>
</evidence>
<dbReference type="InterPro" id="IPR011711">
    <property type="entry name" value="GntR_C"/>
</dbReference>
<proteinExistence type="predicted"/>
<dbReference type="PANTHER" id="PTHR43537:SF24">
    <property type="entry name" value="GLUCONATE OPERON TRANSCRIPTIONAL REPRESSOR"/>
    <property type="match status" value="1"/>
</dbReference>
<dbReference type="InterPro" id="IPR036388">
    <property type="entry name" value="WH-like_DNA-bd_sf"/>
</dbReference>
<dbReference type="Gene3D" id="1.10.10.10">
    <property type="entry name" value="Winged helix-like DNA-binding domain superfamily/Winged helix DNA-binding domain"/>
    <property type="match status" value="1"/>
</dbReference>
<dbReference type="Pfam" id="PF07729">
    <property type="entry name" value="FCD"/>
    <property type="match status" value="1"/>
</dbReference>
<keyword evidence="6" id="KW-1185">Reference proteome</keyword>
<evidence type="ECO:0000256" key="2">
    <source>
        <dbReference type="ARBA" id="ARBA00023125"/>
    </source>
</evidence>
<dbReference type="SMART" id="SM00895">
    <property type="entry name" value="FCD"/>
    <property type="match status" value="1"/>
</dbReference>
<evidence type="ECO:0000256" key="1">
    <source>
        <dbReference type="ARBA" id="ARBA00023015"/>
    </source>
</evidence>
<dbReference type="InterPro" id="IPR008920">
    <property type="entry name" value="TF_FadR/GntR_C"/>
</dbReference>
<evidence type="ECO:0000256" key="3">
    <source>
        <dbReference type="ARBA" id="ARBA00023163"/>
    </source>
</evidence>
<dbReference type="Pfam" id="PF00392">
    <property type="entry name" value="GntR"/>
    <property type="match status" value="1"/>
</dbReference>
<keyword evidence="3" id="KW-0804">Transcription</keyword>
<dbReference type="PANTHER" id="PTHR43537">
    <property type="entry name" value="TRANSCRIPTIONAL REGULATOR, GNTR FAMILY"/>
    <property type="match status" value="1"/>
</dbReference>
<dbReference type="Proteomes" id="UP001596455">
    <property type="component" value="Unassembled WGS sequence"/>
</dbReference>